<feature type="transmembrane region" description="Helical" evidence="1">
    <location>
        <begin position="52"/>
        <end position="71"/>
    </location>
</feature>
<evidence type="ECO:0000256" key="1">
    <source>
        <dbReference type="SAM" id="Phobius"/>
    </source>
</evidence>
<proteinExistence type="predicted"/>
<dbReference type="Proteomes" id="UP001160882">
    <property type="component" value="Unassembled WGS sequence"/>
</dbReference>
<feature type="transmembrane region" description="Helical" evidence="1">
    <location>
        <begin position="6"/>
        <end position="22"/>
    </location>
</feature>
<organism evidence="2 3">
    <name type="scientific">Pseudomonas mosselii</name>
    <dbReference type="NCBI Taxonomy" id="78327"/>
    <lineage>
        <taxon>Bacteria</taxon>
        <taxon>Pseudomonadati</taxon>
        <taxon>Pseudomonadota</taxon>
        <taxon>Gammaproteobacteria</taxon>
        <taxon>Pseudomonadales</taxon>
        <taxon>Pseudomonadaceae</taxon>
        <taxon>Pseudomonas</taxon>
    </lineage>
</organism>
<protein>
    <submittedName>
        <fullName evidence="2">Uncharacterized protein</fullName>
    </submittedName>
</protein>
<dbReference type="KEGG" id="pmol:CLJ08_16910"/>
<evidence type="ECO:0000313" key="2">
    <source>
        <dbReference type="EMBL" id="MDH1632716.1"/>
    </source>
</evidence>
<keyword evidence="1" id="KW-0472">Membrane</keyword>
<reference evidence="2" key="1">
    <citation type="submission" date="2022-09" db="EMBL/GenBank/DDBJ databases">
        <title>Intensive care unit water sources are persistently colonized with multi-drug resistant bacteria and are the site of extensive horizontal gene transfer of antibiotic resistance genes.</title>
        <authorList>
            <person name="Diorio-Toth L."/>
        </authorList>
    </citation>
    <scope>NUCLEOTIDE SEQUENCE</scope>
    <source>
        <strain evidence="2">GD03782</strain>
    </source>
</reference>
<evidence type="ECO:0000313" key="3">
    <source>
        <dbReference type="Proteomes" id="UP001160882"/>
    </source>
</evidence>
<dbReference type="GeneID" id="58770172"/>
<sequence>MPELYFIAYGLAAGVLLDWLCRPKVLRRAVYIIFMVVGITTCSQLGERQVLQLDGGLWGMLFMLVGQRLLFKRSRYFRDDSD</sequence>
<accession>A0AA42RZM9</accession>
<feature type="transmembrane region" description="Helical" evidence="1">
    <location>
        <begin position="29"/>
        <end position="46"/>
    </location>
</feature>
<dbReference type="AlphaFoldDB" id="A0AA42RZM9"/>
<dbReference type="RefSeq" id="WP_096049333.1">
    <property type="nucleotide sequence ID" value="NZ_CP023299.1"/>
</dbReference>
<gene>
    <name evidence="2" type="ORF">N5I14_20965</name>
</gene>
<keyword evidence="1" id="KW-0812">Transmembrane</keyword>
<keyword evidence="1" id="KW-1133">Transmembrane helix</keyword>
<comment type="caution">
    <text evidence="2">The sequence shown here is derived from an EMBL/GenBank/DDBJ whole genome shotgun (WGS) entry which is preliminary data.</text>
</comment>
<name>A0AA42RZM9_9PSED</name>
<dbReference type="EMBL" id="JAOCGG010000056">
    <property type="protein sequence ID" value="MDH1632716.1"/>
    <property type="molecule type" value="Genomic_DNA"/>
</dbReference>